<sequence length="174" mass="18825">MKLHLTEAQLLHEWQLRAFPEPVNSGCDITRDDGVDLEALLRARMLDWYRGLIHEAPFDMLAPVAIELPVEVDGDGVGHVALPDNLVRVAAVSAGGCCAELVTDCHSRKALLQRSPYTRAAASKPVAVLKGRCIDIFVVRPDCRRVLLQAVVDDGVTFSLDAAALSTIPGFISA</sequence>
<dbReference type="RefSeq" id="WP_121698465.1">
    <property type="nucleotide sequence ID" value="NZ_JBCLPP010000024.1"/>
</dbReference>
<organism evidence="1 2">
    <name type="scientific">Heminiphilus faecis</name>
    <dbReference type="NCBI Taxonomy" id="2601703"/>
    <lineage>
        <taxon>Bacteria</taxon>
        <taxon>Pseudomonadati</taxon>
        <taxon>Bacteroidota</taxon>
        <taxon>Bacteroidia</taxon>
        <taxon>Bacteroidales</taxon>
        <taxon>Muribaculaceae</taxon>
        <taxon>Heminiphilus</taxon>
    </lineage>
</organism>
<proteinExistence type="predicted"/>
<comment type="caution">
    <text evidence="1">The sequence shown here is derived from an EMBL/GenBank/DDBJ whole genome shotgun (WGS) entry which is preliminary data.</text>
</comment>
<dbReference type="EMBL" id="JBCLPP010000024">
    <property type="protein sequence ID" value="MEY8245826.1"/>
    <property type="molecule type" value="Genomic_DNA"/>
</dbReference>
<protein>
    <submittedName>
        <fullName evidence="1">Uncharacterized protein</fullName>
    </submittedName>
</protein>
<evidence type="ECO:0000313" key="2">
    <source>
        <dbReference type="Proteomes" id="UP001565200"/>
    </source>
</evidence>
<dbReference type="Proteomes" id="UP001565200">
    <property type="component" value="Unassembled WGS sequence"/>
</dbReference>
<accession>A0ABV4CYV3</accession>
<reference evidence="1 2" key="1">
    <citation type="submission" date="2024-03" db="EMBL/GenBank/DDBJ databases">
        <title>Mouse gut bacterial collection (mGBC) of GemPharmatech.</title>
        <authorList>
            <person name="He Y."/>
            <person name="Dong L."/>
            <person name="Wu D."/>
            <person name="Gao X."/>
            <person name="Lin Z."/>
        </authorList>
    </citation>
    <scope>NUCLEOTIDE SEQUENCE [LARGE SCALE GENOMIC DNA]</scope>
    <source>
        <strain evidence="1 2">54-13</strain>
    </source>
</reference>
<name>A0ABV4CYV3_9BACT</name>
<keyword evidence="2" id="KW-1185">Reference proteome</keyword>
<evidence type="ECO:0000313" key="1">
    <source>
        <dbReference type="EMBL" id="MEY8245826.1"/>
    </source>
</evidence>
<gene>
    <name evidence="1" type="ORF">AAK873_09400</name>
</gene>